<evidence type="ECO:0000259" key="3">
    <source>
        <dbReference type="Pfam" id="PF13556"/>
    </source>
</evidence>
<feature type="domain" description="CdaR GGDEF-like" evidence="4">
    <location>
        <begin position="144"/>
        <end position="255"/>
    </location>
</feature>
<organism evidence="5 6">
    <name type="scientific">Psychrobacillus faecigallinarum</name>
    <dbReference type="NCBI Taxonomy" id="2762235"/>
    <lineage>
        <taxon>Bacteria</taxon>
        <taxon>Bacillati</taxon>
        <taxon>Bacillota</taxon>
        <taxon>Bacilli</taxon>
        <taxon>Bacillales</taxon>
        <taxon>Bacillaceae</taxon>
        <taxon>Psychrobacillus</taxon>
    </lineage>
</organism>
<dbReference type="PANTHER" id="PTHR33744:SF15">
    <property type="entry name" value="CARBOHYDRATE DIACID REGULATOR"/>
    <property type="match status" value="1"/>
</dbReference>
<dbReference type="Pfam" id="PF05651">
    <property type="entry name" value="Diacid_rec"/>
    <property type="match status" value="1"/>
</dbReference>
<dbReference type="EMBL" id="JACSQO010000001">
    <property type="protein sequence ID" value="MBD7943119.1"/>
    <property type="molecule type" value="Genomic_DNA"/>
</dbReference>
<dbReference type="InterPro" id="IPR041522">
    <property type="entry name" value="CdaR_GGDEF"/>
</dbReference>
<keyword evidence="6" id="KW-1185">Reference proteome</keyword>
<accession>A0ABR8R5P9</accession>
<comment type="similarity">
    <text evidence="1">Belongs to the CdaR family.</text>
</comment>
<evidence type="ECO:0000313" key="5">
    <source>
        <dbReference type="EMBL" id="MBD7943119.1"/>
    </source>
</evidence>
<dbReference type="Pfam" id="PF13556">
    <property type="entry name" value="HTH_30"/>
    <property type="match status" value="1"/>
</dbReference>
<dbReference type="InterPro" id="IPR051448">
    <property type="entry name" value="CdaR-like_regulators"/>
</dbReference>
<evidence type="ECO:0000259" key="2">
    <source>
        <dbReference type="Pfam" id="PF05651"/>
    </source>
</evidence>
<protein>
    <submittedName>
        <fullName evidence="5">Helix-turn-helix domain-containing protein</fullName>
    </submittedName>
</protein>
<dbReference type="InterPro" id="IPR042070">
    <property type="entry name" value="PucR_C-HTH_sf"/>
</dbReference>
<reference evidence="5 6" key="1">
    <citation type="submission" date="2020-08" db="EMBL/GenBank/DDBJ databases">
        <title>A Genomic Blueprint of the Chicken Gut Microbiome.</title>
        <authorList>
            <person name="Gilroy R."/>
            <person name="Ravi A."/>
            <person name="Getino M."/>
            <person name="Pursley I."/>
            <person name="Horton D.L."/>
            <person name="Alikhan N.-F."/>
            <person name="Baker D."/>
            <person name="Gharbi K."/>
            <person name="Hall N."/>
            <person name="Watson M."/>
            <person name="Adriaenssens E.M."/>
            <person name="Foster-Nyarko E."/>
            <person name="Jarju S."/>
            <person name="Secka A."/>
            <person name="Antonio M."/>
            <person name="Oren A."/>
            <person name="Chaudhuri R."/>
            <person name="La Ragione R.M."/>
            <person name="Hildebrand F."/>
            <person name="Pallen M.J."/>
        </authorList>
    </citation>
    <scope>NUCLEOTIDE SEQUENCE [LARGE SCALE GENOMIC DNA]</scope>
    <source>
        <strain evidence="5 6">Sa2BUA9</strain>
    </source>
</reference>
<proteinExistence type="inferred from homology"/>
<dbReference type="Gene3D" id="1.10.10.2840">
    <property type="entry name" value="PucR C-terminal helix-turn-helix domain"/>
    <property type="match status" value="1"/>
</dbReference>
<name>A0ABR8R5P9_9BACI</name>
<evidence type="ECO:0000259" key="4">
    <source>
        <dbReference type="Pfam" id="PF17853"/>
    </source>
</evidence>
<dbReference type="Pfam" id="PF17853">
    <property type="entry name" value="GGDEF_2"/>
    <property type="match status" value="1"/>
</dbReference>
<evidence type="ECO:0000313" key="6">
    <source>
        <dbReference type="Proteomes" id="UP000640786"/>
    </source>
</evidence>
<feature type="domain" description="PucR C-terminal helix-turn-helix" evidence="3">
    <location>
        <begin position="301"/>
        <end position="355"/>
    </location>
</feature>
<dbReference type="RefSeq" id="WP_191696546.1">
    <property type="nucleotide sequence ID" value="NZ_JACSQO010000001.1"/>
</dbReference>
<dbReference type="PANTHER" id="PTHR33744">
    <property type="entry name" value="CARBOHYDRATE DIACID REGULATOR"/>
    <property type="match status" value="1"/>
</dbReference>
<dbReference type="InterPro" id="IPR008599">
    <property type="entry name" value="Diacid_rec"/>
</dbReference>
<feature type="domain" description="Putative sugar diacid recognition" evidence="2">
    <location>
        <begin position="2"/>
        <end position="133"/>
    </location>
</feature>
<evidence type="ECO:0000256" key="1">
    <source>
        <dbReference type="ARBA" id="ARBA00006754"/>
    </source>
</evidence>
<dbReference type="Proteomes" id="UP000640786">
    <property type="component" value="Unassembled WGS sequence"/>
</dbReference>
<comment type="caution">
    <text evidence="5">The sequence shown here is derived from an EMBL/GenBank/DDBJ whole genome shotgun (WGS) entry which is preliminary data.</text>
</comment>
<gene>
    <name evidence="5" type="ORF">H9650_03230</name>
</gene>
<sequence>MITKQLAEQIVQQTMLRLHRNINIMQTNGVILASGDKMRVNRIHEGAIEVARTKSPLWITKDNNHLFPRTKPGINLPIFFQEDLVGVMGVTGEPQEIEEISKLVQLTTEMMVHQALIVSEREWKRKIQELVFEELMSGQPIQKYLQERLNKIGFQNKAPFYAMMLEVDPESSSYQNIIEEIEFYLETDSILVGHYQASEHFILISGLDQETFSRKVSLLADKLTKYYSISLGLGREVANLEQVHYAYHTAKLAHQYGNPNKPIVSFEEVEIYSLFKSKEAFEIQTYTERLLQHLDSKLQLTLQKYFESNLQLGICAEDLGIHRHTLTYRLNKIAHLTGYNPNNFQDAIALQLALLLKD</sequence>
<dbReference type="InterPro" id="IPR025736">
    <property type="entry name" value="PucR_C-HTH_dom"/>
</dbReference>